<evidence type="ECO:0000256" key="12">
    <source>
        <dbReference type="ARBA" id="ARBA00022989"/>
    </source>
</evidence>
<dbReference type="InterPro" id="IPR004358">
    <property type="entry name" value="Sig_transdc_His_kin-like_C"/>
</dbReference>
<dbReference type="InterPro" id="IPR005467">
    <property type="entry name" value="His_kinase_dom"/>
</dbReference>
<evidence type="ECO:0000256" key="13">
    <source>
        <dbReference type="ARBA" id="ARBA00023012"/>
    </source>
</evidence>
<feature type="transmembrane region" description="Helical" evidence="15">
    <location>
        <begin position="37"/>
        <end position="55"/>
    </location>
</feature>
<sequence length="450" mass="50600">MKLPSSMSSVGWQAAGRLSIAVGLALLVGLILRRVALVLAIVLGIYLVIQIWNLLRIERWLTHRRIESPPDINGPWGEVIAIIDRIYRRKNYHRAQVTGLLREFRRLTTAMPEGAILLGPEHEILWFNGRAAGWLHLHRKRDVGIRIENLVRHPAFVEYLKHGRPVEGVIVYEPADGGRYLSFTLVRTGGSERQLLVVRDVSREMRVESIRKDFVANASHELRSPLTVISGYLDALADDASLDPAWGAPVLEMRRQTERMSSIINDLLELSKLESGERRHIERPIDIAGLLSLLRREAMSLERRPRNVNTQIDSEEWLLGAETEIHSIVSNLLTNAVKYTPSEGEVTLRWWTDDEGGHISVRDTGVGIAAEHIPRLTERFYRVDSGRSREMGGSGLGLAIVKHALQRHEATLTIESTPGKGSTFTCHFPQHRVVSREGVEAGVARLHAVD</sequence>
<keyword evidence="7 17" id="KW-0808">Transferase</keyword>
<evidence type="ECO:0000256" key="9">
    <source>
        <dbReference type="ARBA" id="ARBA00022741"/>
    </source>
</evidence>
<dbReference type="CDD" id="cd00082">
    <property type="entry name" value="HisKA"/>
    <property type="match status" value="1"/>
</dbReference>
<dbReference type="SMART" id="SM00388">
    <property type="entry name" value="HisKA"/>
    <property type="match status" value="1"/>
</dbReference>
<evidence type="ECO:0000313" key="18">
    <source>
        <dbReference type="Proteomes" id="UP000588068"/>
    </source>
</evidence>
<proteinExistence type="predicted"/>
<evidence type="ECO:0000256" key="11">
    <source>
        <dbReference type="ARBA" id="ARBA00022840"/>
    </source>
</evidence>
<comment type="subcellular location">
    <subcellularLocation>
        <location evidence="2">Cell membrane</location>
    </subcellularLocation>
</comment>
<dbReference type="InterPro" id="IPR036890">
    <property type="entry name" value="HATPase_C_sf"/>
</dbReference>
<dbReference type="FunFam" id="1.10.287.130:FF:000001">
    <property type="entry name" value="Two-component sensor histidine kinase"/>
    <property type="match status" value="1"/>
</dbReference>
<dbReference type="Pfam" id="PF11808">
    <property type="entry name" value="PhoR"/>
    <property type="match status" value="1"/>
</dbReference>
<dbReference type="PANTHER" id="PTHR45453:SF1">
    <property type="entry name" value="PHOSPHATE REGULON SENSOR PROTEIN PHOR"/>
    <property type="match status" value="1"/>
</dbReference>
<accession>A0A841HH13</accession>
<dbReference type="EC" id="2.7.13.3" evidence="3"/>
<reference evidence="17 18" key="1">
    <citation type="submission" date="2020-08" db="EMBL/GenBank/DDBJ databases">
        <title>Genomic Encyclopedia of Type Strains, Phase IV (KMG-IV): sequencing the most valuable type-strain genomes for metagenomic binning, comparative biology and taxonomic classification.</title>
        <authorList>
            <person name="Goeker M."/>
        </authorList>
    </citation>
    <scope>NUCLEOTIDE SEQUENCE [LARGE SCALE GENOMIC DNA]</scope>
    <source>
        <strain evidence="17 18">DSM 26723</strain>
    </source>
</reference>
<evidence type="ECO:0000256" key="2">
    <source>
        <dbReference type="ARBA" id="ARBA00004236"/>
    </source>
</evidence>
<dbReference type="FunFam" id="3.30.565.10:FF:000006">
    <property type="entry name" value="Sensor histidine kinase WalK"/>
    <property type="match status" value="1"/>
</dbReference>
<dbReference type="InterPro" id="IPR003661">
    <property type="entry name" value="HisK_dim/P_dom"/>
</dbReference>
<dbReference type="GO" id="GO:0005886">
    <property type="term" value="C:plasma membrane"/>
    <property type="evidence" value="ECO:0007669"/>
    <property type="project" value="UniProtKB-SubCell"/>
</dbReference>
<comment type="catalytic activity">
    <reaction evidence="1">
        <text>ATP + protein L-histidine = ADP + protein N-phospho-L-histidine.</text>
        <dbReference type="EC" id="2.7.13.3"/>
    </reaction>
</comment>
<dbReference type="PANTHER" id="PTHR45453">
    <property type="entry name" value="PHOSPHATE REGULON SENSOR PROTEIN PHOR"/>
    <property type="match status" value="1"/>
</dbReference>
<dbReference type="Proteomes" id="UP000588068">
    <property type="component" value="Unassembled WGS sequence"/>
</dbReference>
<evidence type="ECO:0000256" key="3">
    <source>
        <dbReference type="ARBA" id="ARBA00012438"/>
    </source>
</evidence>
<keyword evidence="4" id="KW-0813">Transport</keyword>
<name>A0A841HH13_9GAMM</name>
<keyword evidence="10 17" id="KW-0418">Kinase</keyword>
<keyword evidence="5" id="KW-1003">Cell membrane</keyword>
<keyword evidence="18" id="KW-1185">Reference proteome</keyword>
<dbReference type="InterPro" id="IPR036097">
    <property type="entry name" value="HisK_dim/P_sf"/>
</dbReference>
<keyword evidence="9" id="KW-0547">Nucleotide-binding</keyword>
<dbReference type="GO" id="GO:0005524">
    <property type="term" value="F:ATP binding"/>
    <property type="evidence" value="ECO:0007669"/>
    <property type="project" value="UniProtKB-KW"/>
</dbReference>
<keyword evidence="12 15" id="KW-1133">Transmembrane helix</keyword>
<comment type="caution">
    <text evidence="17">The sequence shown here is derived from an EMBL/GenBank/DDBJ whole genome shotgun (WGS) entry which is preliminary data.</text>
</comment>
<feature type="transmembrane region" description="Helical" evidence="15">
    <location>
        <begin position="12"/>
        <end position="31"/>
    </location>
</feature>
<evidence type="ECO:0000256" key="4">
    <source>
        <dbReference type="ARBA" id="ARBA00022448"/>
    </source>
</evidence>
<dbReference type="RefSeq" id="WP_184329502.1">
    <property type="nucleotide sequence ID" value="NZ_JACHHZ010000001.1"/>
</dbReference>
<dbReference type="SMART" id="SM00387">
    <property type="entry name" value="HATPase_c"/>
    <property type="match status" value="1"/>
</dbReference>
<dbReference type="SUPFAM" id="SSF55785">
    <property type="entry name" value="PYP-like sensor domain (PAS domain)"/>
    <property type="match status" value="1"/>
</dbReference>
<dbReference type="EMBL" id="JACHHZ010000001">
    <property type="protein sequence ID" value="MBB6091719.1"/>
    <property type="molecule type" value="Genomic_DNA"/>
</dbReference>
<gene>
    <name evidence="17" type="ORF">HNQ60_000565</name>
</gene>
<organism evidence="17 18">
    <name type="scientific">Povalibacter uvarum</name>
    <dbReference type="NCBI Taxonomy" id="732238"/>
    <lineage>
        <taxon>Bacteria</taxon>
        <taxon>Pseudomonadati</taxon>
        <taxon>Pseudomonadota</taxon>
        <taxon>Gammaproteobacteria</taxon>
        <taxon>Steroidobacterales</taxon>
        <taxon>Steroidobacteraceae</taxon>
        <taxon>Povalibacter</taxon>
    </lineage>
</organism>
<evidence type="ECO:0000256" key="14">
    <source>
        <dbReference type="ARBA" id="ARBA00023136"/>
    </source>
</evidence>
<dbReference type="GO" id="GO:0016036">
    <property type="term" value="P:cellular response to phosphate starvation"/>
    <property type="evidence" value="ECO:0007669"/>
    <property type="project" value="TreeGrafter"/>
</dbReference>
<dbReference type="Pfam" id="PF02518">
    <property type="entry name" value="HATPase_c"/>
    <property type="match status" value="1"/>
</dbReference>
<dbReference type="Pfam" id="PF00512">
    <property type="entry name" value="HisKA"/>
    <property type="match status" value="1"/>
</dbReference>
<feature type="domain" description="Histidine kinase" evidence="16">
    <location>
        <begin position="217"/>
        <end position="432"/>
    </location>
</feature>
<evidence type="ECO:0000256" key="1">
    <source>
        <dbReference type="ARBA" id="ARBA00000085"/>
    </source>
</evidence>
<evidence type="ECO:0000256" key="8">
    <source>
        <dbReference type="ARBA" id="ARBA00022692"/>
    </source>
</evidence>
<dbReference type="GO" id="GO:0004721">
    <property type="term" value="F:phosphoprotein phosphatase activity"/>
    <property type="evidence" value="ECO:0007669"/>
    <property type="project" value="InterPro"/>
</dbReference>
<dbReference type="PROSITE" id="PS50109">
    <property type="entry name" value="HIS_KIN"/>
    <property type="match status" value="1"/>
</dbReference>
<evidence type="ECO:0000313" key="17">
    <source>
        <dbReference type="EMBL" id="MBB6091719.1"/>
    </source>
</evidence>
<keyword evidence="6" id="KW-0597">Phosphoprotein</keyword>
<protein>
    <recommendedName>
        <fullName evidence="3">histidine kinase</fullName>
        <ecNumber evidence="3">2.7.13.3</ecNumber>
    </recommendedName>
</protein>
<keyword evidence="11" id="KW-0067">ATP-binding</keyword>
<dbReference type="SUPFAM" id="SSF55874">
    <property type="entry name" value="ATPase domain of HSP90 chaperone/DNA topoisomerase II/histidine kinase"/>
    <property type="match status" value="1"/>
</dbReference>
<dbReference type="NCBIfam" id="TIGR02966">
    <property type="entry name" value="phoR_proteo"/>
    <property type="match status" value="1"/>
</dbReference>
<keyword evidence="8 15" id="KW-0812">Transmembrane</keyword>
<dbReference type="Gene3D" id="1.10.287.130">
    <property type="match status" value="1"/>
</dbReference>
<dbReference type="InterPro" id="IPR050351">
    <property type="entry name" value="BphY/WalK/GraS-like"/>
</dbReference>
<dbReference type="InterPro" id="IPR003594">
    <property type="entry name" value="HATPase_dom"/>
</dbReference>
<dbReference type="SUPFAM" id="SSF47384">
    <property type="entry name" value="Homodimeric domain of signal transducing histidine kinase"/>
    <property type="match status" value="1"/>
</dbReference>
<evidence type="ECO:0000256" key="15">
    <source>
        <dbReference type="SAM" id="Phobius"/>
    </source>
</evidence>
<dbReference type="Gene3D" id="3.30.565.10">
    <property type="entry name" value="Histidine kinase-like ATPase, C-terminal domain"/>
    <property type="match status" value="1"/>
</dbReference>
<evidence type="ECO:0000256" key="7">
    <source>
        <dbReference type="ARBA" id="ARBA00022679"/>
    </source>
</evidence>
<evidence type="ECO:0000259" key="16">
    <source>
        <dbReference type="PROSITE" id="PS50109"/>
    </source>
</evidence>
<evidence type="ECO:0000256" key="5">
    <source>
        <dbReference type="ARBA" id="ARBA00022475"/>
    </source>
</evidence>
<dbReference type="PRINTS" id="PR00344">
    <property type="entry name" value="BCTRLSENSOR"/>
</dbReference>
<dbReference type="InterPro" id="IPR021766">
    <property type="entry name" value="PhoR_N"/>
</dbReference>
<keyword evidence="14 15" id="KW-0472">Membrane</keyword>
<dbReference type="AlphaFoldDB" id="A0A841HH13"/>
<evidence type="ECO:0000256" key="10">
    <source>
        <dbReference type="ARBA" id="ARBA00022777"/>
    </source>
</evidence>
<dbReference type="InterPro" id="IPR035965">
    <property type="entry name" value="PAS-like_dom_sf"/>
</dbReference>
<evidence type="ECO:0000256" key="6">
    <source>
        <dbReference type="ARBA" id="ARBA00022553"/>
    </source>
</evidence>
<keyword evidence="13" id="KW-0902">Two-component regulatory system</keyword>
<dbReference type="GO" id="GO:0000155">
    <property type="term" value="F:phosphorelay sensor kinase activity"/>
    <property type="evidence" value="ECO:0007669"/>
    <property type="project" value="InterPro"/>
</dbReference>
<dbReference type="InterPro" id="IPR014310">
    <property type="entry name" value="Sig_transdc_His_kinase_PhoR"/>
</dbReference>